<evidence type="ECO:0000256" key="2">
    <source>
        <dbReference type="ARBA" id="ARBA00023015"/>
    </source>
</evidence>
<keyword evidence="5" id="KW-0804">Transcription</keyword>
<comment type="similarity">
    <text evidence="1">Belongs to the sigma-70 factor family. ECF subfamily.</text>
</comment>
<evidence type="ECO:0000256" key="5">
    <source>
        <dbReference type="ARBA" id="ARBA00023163"/>
    </source>
</evidence>
<dbReference type="Gene3D" id="1.10.1740.10">
    <property type="match status" value="1"/>
</dbReference>
<dbReference type="InterPro" id="IPR013325">
    <property type="entry name" value="RNA_pol_sigma_r2"/>
</dbReference>
<keyword evidence="3" id="KW-0731">Sigma factor</keyword>
<dbReference type="PANTHER" id="PTHR43133:SF8">
    <property type="entry name" value="RNA POLYMERASE SIGMA FACTOR HI_1459-RELATED"/>
    <property type="match status" value="1"/>
</dbReference>
<dbReference type="InterPro" id="IPR007627">
    <property type="entry name" value="RNA_pol_sigma70_r2"/>
</dbReference>
<evidence type="ECO:0000256" key="4">
    <source>
        <dbReference type="ARBA" id="ARBA00023125"/>
    </source>
</evidence>
<proteinExistence type="inferred from homology"/>
<dbReference type="PANTHER" id="PTHR43133">
    <property type="entry name" value="RNA POLYMERASE ECF-TYPE SIGMA FACTO"/>
    <property type="match status" value="1"/>
</dbReference>
<keyword evidence="9" id="KW-1185">Reference proteome</keyword>
<dbReference type="Pfam" id="PF04542">
    <property type="entry name" value="Sigma70_r2"/>
    <property type="match status" value="1"/>
</dbReference>
<reference evidence="8 9" key="1">
    <citation type="submission" date="2021-02" db="EMBL/GenBank/DDBJ databases">
        <title>De Novo genome assembly of isolated myxobacteria.</title>
        <authorList>
            <person name="Stevens D.C."/>
        </authorList>
    </citation>
    <scope>NUCLEOTIDE SEQUENCE [LARGE SCALE GENOMIC DNA]</scope>
    <source>
        <strain evidence="8 9">SCHIC003</strain>
    </source>
</reference>
<gene>
    <name evidence="8" type="ORF">JY572_40155</name>
</gene>
<dbReference type="InterPro" id="IPR014284">
    <property type="entry name" value="RNA_pol_sigma-70_dom"/>
</dbReference>
<evidence type="ECO:0000256" key="3">
    <source>
        <dbReference type="ARBA" id="ARBA00023082"/>
    </source>
</evidence>
<feature type="domain" description="RNA polymerase sigma factor 70 region 4 type 2" evidence="7">
    <location>
        <begin position="134"/>
        <end position="183"/>
    </location>
</feature>
<keyword evidence="2" id="KW-0805">Transcription regulation</keyword>
<dbReference type="Gene3D" id="1.10.10.10">
    <property type="entry name" value="Winged helix-like DNA-binding domain superfamily/Winged helix DNA-binding domain"/>
    <property type="match status" value="1"/>
</dbReference>
<evidence type="ECO:0000313" key="9">
    <source>
        <dbReference type="Proteomes" id="UP000663090"/>
    </source>
</evidence>
<dbReference type="Proteomes" id="UP000663090">
    <property type="component" value="Chromosome"/>
</dbReference>
<feature type="domain" description="RNA polymerase sigma-70 region 2" evidence="6">
    <location>
        <begin position="28"/>
        <end position="92"/>
    </location>
</feature>
<name>A0ABX7N6Q4_9BACT</name>
<evidence type="ECO:0000313" key="8">
    <source>
        <dbReference type="EMBL" id="QSQ14444.1"/>
    </source>
</evidence>
<accession>A0ABX7N6Q4</accession>
<dbReference type="InterPro" id="IPR013324">
    <property type="entry name" value="RNA_pol_sigma_r3/r4-like"/>
</dbReference>
<dbReference type="Pfam" id="PF08281">
    <property type="entry name" value="Sigma70_r4_2"/>
    <property type="match status" value="1"/>
</dbReference>
<dbReference type="InterPro" id="IPR036388">
    <property type="entry name" value="WH-like_DNA-bd_sf"/>
</dbReference>
<evidence type="ECO:0000259" key="7">
    <source>
        <dbReference type="Pfam" id="PF08281"/>
    </source>
</evidence>
<protein>
    <submittedName>
        <fullName evidence="8">RNA polymerase sigma factor</fullName>
    </submittedName>
</protein>
<dbReference type="RefSeq" id="WP_206716222.1">
    <property type="nucleotide sequence ID" value="NZ_CP071091.1"/>
</dbReference>
<keyword evidence="4" id="KW-0238">DNA-binding</keyword>
<dbReference type="SUPFAM" id="SSF88946">
    <property type="entry name" value="Sigma2 domain of RNA polymerase sigma factors"/>
    <property type="match status" value="1"/>
</dbReference>
<organism evidence="8 9">
    <name type="scientific">Myxococcus landrumensis</name>
    <dbReference type="NCBI Taxonomy" id="2813577"/>
    <lineage>
        <taxon>Bacteria</taxon>
        <taxon>Pseudomonadati</taxon>
        <taxon>Myxococcota</taxon>
        <taxon>Myxococcia</taxon>
        <taxon>Myxococcales</taxon>
        <taxon>Cystobacterineae</taxon>
        <taxon>Myxococcaceae</taxon>
        <taxon>Myxococcus</taxon>
    </lineage>
</organism>
<dbReference type="NCBIfam" id="TIGR02937">
    <property type="entry name" value="sigma70-ECF"/>
    <property type="match status" value="1"/>
</dbReference>
<evidence type="ECO:0000256" key="1">
    <source>
        <dbReference type="ARBA" id="ARBA00010641"/>
    </source>
</evidence>
<dbReference type="SUPFAM" id="SSF88659">
    <property type="entry name" value="Sigma3 and sigma4 domains of RNA polymerase sigma factors"/>
    <property type="match status" value="1"/>
</dbReference>
<sequence>MTNTFSDVTNELVAQAAEGDARAVEAIVRVLGRPIYNVALRMLLDRQDAEDATQESLIRIMTRLAQFRGESRFSTWAWSIAVRRILDFRQQKASSARASFEAFAEDLAEGRDEHAVERTEDAILHQQLKLRCGRALLQCLDADHRIAFVLGELLEVPSNDAAEILDIEPAAFRKRLSRARTALSDFLNKQCGVVNPSAPCACHRRLGRALEKGRVEPAALPDESLPALRARMSTLSELRRVTAFYRSEPDSTNRTDFVATLRSMLGQLH</sequence>
<dbReference type="InterPro" id="IPR013249">
    <property type="entry name" value="RNA_pol_sigma70_r4_t2"/>
</dbReference>
<evidence type="ECO:0000259" key="6">
    <source>
        <dbReference type="Pfam" id="PF04542"/>
    </source>
</evidence>
<dbReference type="InterPro" id="IPR039425">
    <property type="entry name" value="RNA_pol_sigma-70-like"/>
</dbReference>
<dbReference type="EMBL" id="CP071091">
    <property type="protein sequence ID" value="QSQ14444.1"/>
    <property type="molecule type" value="Genomic_DNA"/>
</dbReference>